<evidence type="ECO:0000313" key="3">
    <source>
        <dbReference type="Proteomes" id="UP001363010"/>
    </source>
</evidence>
<feature type="region of interest" description="Disordered" evidence="1">
    <location>
        <begin position="41"/>
        <end position="65"/>
    </location>
</feature>
<proteinExistence type="predicted"/>
<dbReference type="EMBL" id="JBBKZV010000009">
    <property type="protein sequence ID" value="MEJ8823751.1"/>
    <property type="molecule type" value="Genomic_DNA"/>
</dbReference>
<organism evidence="2 3">
    <name type="scientific">Variovorax humicola</name>
    <dbReference type="NCBI Taxonomy" id="1769758"/>
    <lineage>
        <taxon>Bacteria</taxon>
        <taxon>Pseudomonadati</taxon>
        <taxon>Pseudomonadota</taxon>
        <taxon>Betaproteobacteria</taxon>
        <taxon>Burkholderiales</taxon>
        <taxon>Comamonadaceae</taxon>
        <taxon>Variovorax</taxon>
    </lineage>
</organism>
<name>A0ABU8W108_9BURK</name>
<keyword evidence="3" id="KW-1185">Reference proteome</keyword>
<reference evidence="2 3" key="1">
    <citation type="submission" date="2024-03" db="EMBL/GenBank/DDBJ databases">
        <title>Novel species of the genus Variovorax.</title>
        <authorList>
            <person name="Liu Q."/>
            <person name="Xin Y.-H."/>
        </authorList>
    </citation>
    <scope>NUCLEOTIDE SEQUENCE [LARGE SCALE GENOMIC DNA]</scope>
    <source>
        <strain evidence="2 3">KACC 18501</strain>
    </source>
</reference>
<evidence type="ECO:0000256" key="1">
    <source>
        <dbReference type="SAM" id="MobiDB-lite"/>
    </source>
</evidence>
<gene>
    <name evidence="2" type="ORF">WKW80_17195</name>
</gene>
<dbReference type="Proteomes" id="UP001363010">
    <property type="component" value="Unassembled WGS sequence"/>
</dbReference>
<sequence length="87" mass="10020">MIELPTPAQLAAIEDEELHTLASAWRKRALRGDKDANGIAHALEVEQRRRTRASQMQQLPRDPEPLSARPWWRFWRGDDGGEPRHDG</sequence>
<accession>A0ABU8W108</accession>
<dbReference type="RefSeq" id="WP_340364779.1">
    <property type="nucleotide sequence ID" value="NZ_JBBKZV010000009.1"/>
</dbReference>
<evidence type="ECO:0000313" key="2">
    <source>
        <dbReference type="EMBL" id="MEJ8823751.1"/>
    </source>
</evidence>
<comment type="caution">
    <text evidence="2">The sequence shown here is derived from an EMBL/GenBank/DDBJ whole genome shotgun (WGS) entry which is preliminary data.</text>
</comment>
<protein>
    <submittedName>
        <fullName evidence="2">Uncharacterized protein</fullName>
    </submittedName>
</protein>